<feature type="transmembrane region" description="Helical" evidence="10">
    <location>
        <begin position="184"/>
        <end position="202"/>
    </location>
</feature>
<evidence type="ECO:0000313" key="13">
    <source>
        <dbReference type="EMBL" id="PIM53402.1"/>
    </source>
</evidence>
<dbReference type="SMART" id="SM00304">
    <property type="entry name" value="HAMP"/>
    <property type="match status" value="1"/>
</dbReference>
<comment type="caution">
    <text evidence="13">The sequence shown here is derived from an EMBL/GenBank/DDBJ whole genome shotgun (WGS) entry which is preliminary data.</text>
</comment>
<dbReference type="InterPro" id="IPR004358">
    <property type="entry name" value="Sig_transdc_His_kin-like_C"/>
</dbReference>
<dbReference type="SMART" id="SM00387">
    <property type="entry name" value="HATPase_c"/>
    <property type="match status" value="1"/>
</dbReference>
<dbReference type="GO" id="GO:0005524">
    <property type="term" value="F:ATP binding"/>
    <property type="evidence" value="ECO:0007669"/>
    <property type="project" value="UniProtKB-KW"/>
</dbReference>
<dbReference type="RefSeq" id="WP_099861425.1">
    <property type="nucleotide sequence ID" value="NZ_PEOG01000021.1"/>
</dbReference>
<feature type="domain" description="HAMP" evidence="12">
    <location>
        <begin position="200"/>
        <end position="252"/>
    </location>
</feature>
<dbReference type="PRINTS" id="PR00344">
    <property type="entry name" value="BCTRLSENSOR"/>
</dbReference>
<dbReference type="Gene3D" id="1.10.287.130">
    <property type="match status" value="1"/>
</dbReference>
<dbReference type="InterPro" id="IPR050980">
    <property type="entry name" value="2C_sensor_his_kinase"/>
</dbReference>
<dbReference type="CDD" id="cd00082">
    <property type="entry name" value="HisKA"/>
    <property type="match status" value="1"/>
</dbReference>
<evidence type="ECO:0000256" key="3">
    <source>
        <dbReference type="ARBA" id="ARBA00012438"/>
    </source>
</evidence>
<organism evidence="13 14">
    <name type="scientific">Roseateles chitinivorans</name>
    <dbReference type="NCBI Taxonomy" id="2917965"/>
    <lineage>
        <taxon>Bacteria</taxon>
        <taxon>Pseudomonadati</taxon>
        <taxon>Pseudomonadota</taxon>
        <taxon>Betaproteobacteria</taxon>
        <taxon>Burkholderiales</taxon>
        <taxon>Sphaerotilaceae</taxon>
        <taxon>Roseateles</taxon>
    </lineage>
</organism>
<reference evidence="13 14" key="1">
    <citation type="submission" date="2017-11" db="EMBL/GenBank/DDBJ databases">
        <title>Draft genome sequence of Mitsuaria sp. HWN-4.</title>
        <authorList>
            <person name="Gundlapally S.R."/>
        </authorList>
    </citation>
    <scope>NUCLEOTIDE SEQUENCE [LARGE SCALE GENOMIC DNA]</scope>
    <source>
        <strain evidence="13 14">HWN-4</strain>
    </source>
</reference>
<dbReference type="Proteomes" id="UP000231501">
    <property type="component" value="Unassembled WGS sequence"/>
</dbReference>
<keyword evidence="5" id="KW-0597">Phosphoprotein</keyword>
<feature type="domain" description="Histidine kinase" evidence="11">
    <location>
        <begin position="260"/>
        <end position="476"/>
    </location>
</feature>
<keyword evidence="8 13" id="KW-0418">Kinase</keyword>
<accession>A0A2G9CAM3</accession>
<dbReference type="InterPro" id="IPR005467">
    <property type="entry name" value="His_kinase_dom"/>
</dbReference>
<dbReference type="Gene3D" id="3.30.565.10">
    <property type="entry name" value="Histidine kinase-like ATPase, C-terminal domain"/>
    <property type="match status" value="1"/>
</dbReference>
<dbReference type="OrthoDB" id="9804645at2"/>
<keyword evidence="10" id="KW-0472">Membrane</keyword>
<evidence type="ECO:0000256" key="5">
    <source>
        <dbReference type="ARBA" id="ARBA00022553"/>
    </source>
</evidence>
<evidence type="ECO:0000256" key="9">
    <source>
        <dbReference type="ARBA" id="ARBA00022840"/>
    </source>
</evidence>
<dbReference type="PROSITE" id="PS50885">
    <property type="entry name" value="HAMP"/>
    <property type="match status" value="1"/>
</dbReference>
<dbReference type="SMART" id="SM00388">
    <property type="entry name" value="HisKA"/>
    <property type="match status" value="1"/>
</dbReference>
<dbReference type="InterPro" id="IPR003660">
    <property type="entry name" value="HAMP_dom"/>
</dbReference>
<dbReference type="EMBL" id="PEOG01000021">
    <property type="protein sequence ID" value="PIM53402.1"/>
    <property type="molecule type" value="Genomic_DNA"/>
</dbReference>
<keyword evidence="9" id="KW-0067">ATP-binding</keyword>
<comment type="catalytic activity">
    <reaction evidence="1">
        <text>ATP + protein L-histidine = ADP + protein N-phospho-L-histidine.</text>
        <dbReference type="EC" id="2.7.13.3"/>
    </reaction>
</comment>
<proteinExistence type="predicted"/>
<dbReference type="InterPro" id="IPR003594">
    <property type="entry name" value="HATPase_dom"/>
</dbReference>
<protein>
    <recommendedName>
        <fullName evidence="3">histidine kinase</fullName>
        <ecNumber evidence="3">2.7.13.3</ecNumber>
    </recommendedName>
</protein>
<evidence type="ECO:0000256" key="4">
    <source>
        <dbReference type="ARBA" id="ARBA00022475"/>
    </source>
</evidence>
<dbReference type="GO" id="GO:0005886">
    <property type="term" value="C:plasma membrane"/>
    <property type="evidence" value="ECO:0007669"/>
    <property type="project" value="UniProtKB-SubCell"/>
</dbReference>
<evidence type="ECO:0000256" key="8">
    <source>
        <dbReference type="ARBA" id="ARBA00022777"/>
    </source>
</evidence>
<keyword evidence="7" id="KW-0547">Nucleotide-binding</keyword>
<dbReference type="InterPro" id="IPR003661">
    <property type="entry name" value="HisK_dim/P_dom"/>
</dbReference>
<gene>
    <name evidence="13" type="ORF">CS062_09530</name>
</gene>
<evidence type="ECO:0000259" key="12">
    <source>
        <dbReference type="PROSITE" id="PS50885"/>
    </source>
</evidence>
<evidence type="ECO:0000256" key="10">
    <source>
        <dbReference type="SAM" id="Phobius"/>
    </source>
</evidence>
<dbReference type="Pfam" id="PF02518">
    <property type="entry name" value="HATPase_c"/>
    <property type="match status" value="1"/>
</dbReference>
<name>A0A2G9CAM3_9BURK</name>
<keyword evidence="10" id="KW-1133">Transmembrane helix</keyword>
<dbReference type="PANTHER" id="PTHR44936:SF10">
    <property type="entry name" value="SENSOR PROTEIN RSTB"/>
    <property type="match status" value="1"/>
</dbReference>
<dbReference type="PANTHER" id="PTHR44936">
    <property type="entry name" value="SENSOR PROTEIN CREC"/>
    <property type="match status" value="1"/>
</dbReference>
<keyword evidence="14" id="KW-1185">Reference proteome</keyword>
<keyword evidence="6" id="KW-0808">Transferase</keyword>
<dbReference type="GO" id="GO:0000155">
    <property type="term" value="F:phosphorelay sensor kinase activity"/>
    <property type="evidence" value="ECO:0007669"/>
    <property type="project" value="InterPro"/>
</dbReference>
<keyword evidence="10" id="KW-0812">Transmembrane</keyword>
<comment type="subcellular location">
    <subcellularLocation>
        <location evidence="2">Cell membrane</location>
        <topology evidence="2">Multi-pass membrane protein</topology>
    </subcellularLocation>
</comment>
<evidence type="ECO:0000256" key="1">
    <source>
        <dbReference type="ARBA" id="ARBA00000085"/>
    </source>
</evidence>
<dbReference type="InterPro" id="IPR036097">
    <property type="entry name" value="HisK_dim/P_sf"/>
</dbReference>
<dbReference type="Pfam" id="PF00512">
    <property type="entry name" value="HisKA"/>
    <property type="match status" value="1"/>
</dbReference>
<evidence type="ECO:0000256" key="7">
    <source>
        <dbReference type="ARBA" id="ARBA00022741"/>
    </source>
</evidence>
<dbReference type="CDD" id="cd00075">
    <property type="entry name" value="HATPase"/>
    <property type="match status" value="1"/>
</dbReference>
<evidence type="ECO:0000313" key="14">
    <source>
        <dbReference type="Proteomes" id="UP000231501"/>
    </source>
</evidence>
<dbReference type="SUPFAM" id="SSF47384">
    <property type="entry name" value="Homodimeric domain of signal transducing histidine kinase"/>
    <property type="match status" value="1"/>
</dbReference>
<sequence length="486" mass="53603">MFSLHRMSFRQMLLIGFLSIAGLLAAASLGGLLTLERLTMQSREAVVRAARMSGEVQQLGDRGVSMERAARQYAVLEDQALRRRFEEDADDAERVLELLRAQGLTSAPLVAWKRKLDEIRALMDSPRALPANARKRETELMTRFRELGGLTGGLAEDVRRHAETSNRVLQDKLENGRVLLGQQVLGAIAVAALLSLVFGIFLTRPLRRLERAIAGLGENRLDDRIEIPGPADLRSLGQRLDWLRLRLAELDADKARFLRHVSHELKTPLAALREGTALLEDEVAGPLNDKQKEVARILRDNTAVLQRQIEDLLRFNAAAFEARDLKPQRTELMSLIQGTIDHQRLQWQARGLQVRLSGGPLEAEVDPAKIAAAVGNLLSNAIRFAPPGGHVDIDLARQGGQLTIDLRDDGPGVAPADQARIFEPFYRGERQPDDALKGTGIGLSIVTEYIAAHGGHIDLLPADQGAHFRITLPCAHTPRSLKSLNA</sequence>
<dbReference type="EC" id="2.7.13.3" evidence="3"/>
<keyword evidence="4" id="KW-1003">Cell membrane</keyword>
<dbReference type="SUPFAM" id="SSF55874">
    <property type="entry name" value="ATPase domain of HSP90 chaperone/DNA topoisomerase II/histidine kinase"/>
    <property type="match status" value="1"/>
</dbReference>
<dbReference type="InterPro" id="IPR036890">
    <property type="entry name" value="HATPase_C_sf"/>
</dbReference>
<dbReference type="AlphaFoldDB" id="A0A2G9CAM3"/>
<dbReference type="Pfam" id="PF00672">
    <property type="entry name" value="HAMP"/>
    <property type="match status" value="1"/>
</dbReference>
<evidence type="ECO:0000256" key="2">
    <source>
        <dbReference type="ARBA" id="ARBA00004651"/>
    </source>
</evidence>
<evidence type="ECO:0000256" key="6">
    <source>
        <dbReference type="ARBA" id="ARBA00022679"/>
    </source>
</evidence>
<dbReference type="PROSITE" id="PS50109">
    <property type="entry name" value="HIS_KIN"/>
    <property type="match status" value="1"/>
</dbReference>
<evidence type="ECO:0000259" key="11">
    <source>
        <dbReference type="PROSITE" id="PS50109"/>
    </source>
</evidence>